<dbReference type="Pfam" id="PF02536">
    <property type="entry name" value="mTERF"/>
    <property type="match status" value="2"/>
</dbReference>
<dbReference type="SMART" id="SM00733">
    <property type="entry name" value="Mterf"/>
    <property type="match status" value="4"/>
</dbReference>
<dbReference type="GO" id="GO:0006353">
    <property type="term" value="P:DNA-templated transcription termination"/>
    <property type="evidence" value="ECO:0007669"/>
    <property type="project" value="UniProtKB-KW"/>
</dbReference>
<feature type="chain" id="PRO_5025334982" evidence="4">
    <location>
        <begin position="18"/>
        <end position="555"/>
    </location>
</feature>
<dbReference type="PANTHER" id="PTHR13068">
    <property type="entry name" value="CGI-12 PROTEIN-RELATED"/>
    <property type="match status" value="1"/>
</dbReference>
<evidence type="ECO:0000256" key="4">
    <source>
        <dbReference type="SAM" id="SignalP"/>
    </source>
</evidence>
<feature type="signal peptide" evidence="4">
    <location>
        <begin position="1"/>
        <end position="17"/>
    </location>
</feature>
<dbReference type="InterPro" id="IPR003690">
    <property type="entry name" value="MTERF"/>
</dbReference>
<gene>
    <name evidence="5" type="ORF">Lalb_Chr13g0290471</name>
</gene>
<evidence type="ECO:0000256" key="1">
    <source>
        <dbReference type="ARBA" id="ARBA00007692"/>
    </source>
</evidence>
<keyword evidence="2" id="KW-0805">Transcription regulation</keyword>
<dbReference type="OrthoDB" id="899381at2759"/>
<dbReference type="Gene3D" id="1.25.70.10">
    <property type="entry name" value="Transcription termination factor 3, mitochondrial"/>
    <property type="match status" value="3"/>
</dbReference>
<name>A0A6A4PGY5_LUPAL</name>
<evidence type="ECO:0000256" key="2">
    <source>
        <dbReference type="ARBA" id="ARBA00022472"/>
    </source>
</evidence>
<keyword evidence="2" id="KW-0806">Transcription termination</keyword>
<keyword evidence="6" id="KW-1185">Reference proteome</keyword>
<dbReference type="AlphaFoldDB" id="A0A6A4PGY5"/>
<organism evidence="5 6">
    <name type="scientific">Lupinus albus</name>
    <name type="common">White lupine</name>
    <name type="synonym">Lupinus termis</name>
    <dbReference type="NCBI Taxonomy" id="3870"/>
    <lineage>
        <taxon>Eukaryota</taxon>
        <taxon>Viridiplantae</taxon>
        <taxon>Streptophyta</taxon>
        <taxon>Embryophyta</taxon>
        <taxon>Tracheophyta</taxon>
        <taxon>Spermatophyta</taxon>
        <taxon>Magnoliopsida</taxon>
        <taxon>eudicotyledons</taxon>
        <taxon>Gunneridae</taxon>
        <taxon>Pentapetalae</taxon>
        <taxon>rosids</taxon>
        <taxon>fabids</taxon>
        <taxon>Fabales</taxon>
        <taxon>Fabaceae</taxon>
        <taxon>Papilionoideae</taxon>
        <taxon>50 kb inversion clade</taxon>
        <taxon>genistoids sensu lato</taxon>
        <taxon>core genistoids</taxon>
        <taxon>Genisteae</taxon>
        <taxon>Lupinus</taxon>
    </lineage>
</organism>
<evidence type="ECO:0000313" key="6">
    <source>
        <dbReference type="Proteomes" id="UP000447434"/>
    </source>
</evidence>
<proteinExistence type="inferred from homology"/>
<dbReference type="PANTHER" id="PTHR13068:SF113">
    <property type="entry name" value="TRANSCRIPTION TERMINATION FACTOR MTEF18, MITOCHONDRIAL"/>
    <property type="match status" value="1"/>
</dbReference>
<evidence type="ECO:0000256" key="3">
    <source>
        <dbReference type="ARBA" id="ARBA00022946"/>
    </source>
</evidence>
<comment type="similarity">
    <text evidence="1">Belongs to the mTERF family.</text>
</comment>
<keyword evidence="3" id="KW-0809">Transit peptide</keyword>
<protein>
    <submittedName>
        <fullName evidence="5">Putative transcription regulator mTERF family</fullName>
    </submittedName>
</protein>
<keyword evidence="2" id="KW-0804">Transcription</keyword>
<dbReference type="Proteomes" id="UP000447434">
    <property type="component" value="Chromosome 13"/>
</dbReference>
<dbReference type="EMBL" id="WOCE01000013">
    <property type="protein sequence ID" value="KAE9600771.1"/>
    <property type="molecule type" value="Genomic_DNA"/>
</dbReference>
<accession>A0A6A4PGY5</accession>
<dbReference type="InterPro" id="IPR038538">
    <property type="entry name" value="MTERF_sf"/>
</dbReference>
<sequence length="555" mass="63876">MMMFTKSILLLYRHVSTTTVFSKLPPKSKKIALTQAQHVLTDYLHATRSLPYPYADQIAKNSFLSLSNLISKLQGGSFTFNSLVKFLRYNPINEFEFFFESIGISYSKVHSFLPHNKFFFSEDGSLLDAASVLSEFGFPWDKLGLLYVETGGSVFKRSVVELKGRLCFFKRYGFCNVQVIGMCLAFPFLFLHEEEQGQFHGLLDDLKLVFLDFDLAGSVEGSVDSWYEVCRKIRVFYDLNDDGKYNIGELIGRNKSVILEHGEEELIRKVEYFCKFGVKKEEVALLILQGSELLNINLETPVINVLKLLKHVGLSSEDLEDVRRNYGHVLGTIKMSNLPSVMRALGLHEWFFNKLKDGDHQLLMSYITTYPNEDQDKDYLRGLETIRVSRTPIHNMNKLNFLHALGFGENGFTMSILNDLHGNVSELQERFDCLMNSGIEFSKVCKMITIRPRILSQNPEILVQKINFLCQEMGNNIEILVAFPAFLCHDLESRIKPRYRFHMWVKERGLTKKNYSIASMIATSNKNFVARISRIHPAAPKHWFEQFYPSKLASE</sequence>
<comment type="caution">
    <text evidence="5">The sequence shown here is derived from an EMBL/GenBank/DDBJ whole genome shotgun (WGS) entry which is preliminary data.</text>
</comment>
<keyword evidence="4" id="KW-0732">Signal</keyword>
<reference evidence="6" key="1">
    <citation type="journal article" date="2020" name="Nat. Commun.">
        <title>Genome sequence of the cluster root forming white lupin.</title>
        <authorList>
            <person name="Hufnagel B."/>
            <person name="Marques A."/>
            <person name="Soriano A."/>
            <person name="Marques L."/>
            <person name="Divol F."/>
            <person name="Doumas P."/>
            <person name="Sallet E."/>
            <person name="Mancinotti D."/>
            <person name="Carrere S."/>
            <person name="Marande W."/>
            <person name="Arribat S."/>
            <person name="Keller J."/>
            <person name="Huneau C."/>
            <person name="Blein T."/>
            <person name="Aime D."/>
            <person name="Laguerre M."/>
            <person name="Taylor J."/>
            <person name="Schubert V."/>
            <person name="Nelson M."/>
            <person name="Geu-Flores F."/>
            <person name="Crespi M."/>
            <person name="Gallardo-Guerrero K."/>
            <person name="Delaux P.-M."/>
            <person name="Salse J."/>
            <person name="Berges H."/>
            <person name="Guyot R."/>
            <person name="Gouzy J."/>
            <person name="Peret B."/>
        </authorList>
    </citation>
    <scope>NUCLEOTIDE SEQUENCE [LARGE SCALE GENOMIC DNA]</scope>
    <source>
        <strain evidence="6">cv. Amiga</strain>
    </source>
</reference>
<dbReference type="GO" id="GO:0003676">
    <property type="term" value="F:nucleic acid binding"/>
    <property type="evidence" value="ECO:0007669"/>
    <property type="project" value="InterPro"/>
</dbReference>
<evidence type="ECO:0000313" key="5">
    <source>
        <dbReference type="EMBL" id="KAE9600771.1"/>
    </source>
</evidence>